<dbReference type="Pfam" id="PF02678">
    <property type="entry name" value="Pirin"/>
    <property type="match status" value="1"/>
</dbReference>
<proteinExistence type="inferred from homology"/>
<evidence type="ECO:0000256" key="2">
    <source>
        <dbReference type="RuleBase" id="RU003457"/>
    </source>
</evidence>
<dbReference type="PIRSF" id="PIRSF006232">
    <property type="entry name" value="Pirin"/>
    <property type="match status" value="1"/>
</dbReference>
<gene>
    <name evidence="5" type="primary">yhhW</name>
    <name evidence="5" type="ORF">GCM10023093_15780</name>
</gene>
<feature type="domain" description="Pirin N-terminal" evidence="3">
    <location>
        <begin position="9"/>
        <end position="121"/>
    </location>
</feature>
<dbReference type="Proteomes" id="UP001500067">
    <property type="component" value="Unassembled WGS sequence"/>
</dbReference>
<dbReference type="RefSeq" id="WP_345081191.1">
    <property type="nucleotide sequence ID" value="NZ_BAABFA010000010.1"/>
</dbReference>
<dbReference type="SUPFAM" id="SSF51182">
    <property type="entry name" value="RmlC-like cupins"/>
    <property type="match status" value="1"/>
</dbReference>
<evidence type="ECO:0000259" key="4">
    <source>
        <dbReference type="Pfam" id="PF17954"/>
    </source>
</evidence>
<comment type="caution">
    <text evidence="5">The sequence shown here is derived from an EMBL/GenBank/DDBJ whole genome shotgun (WGS) entry which is preliminary data.</text>
</comment>
<feature type="domain" description="Quercetin 2,3-dioxygenase C-terminal cupin" evidence="4">
    <location>
        <begin position="148"/>
        <end position="235"/>
    </location>
</feature>
<dbReference type="EMBL" id="BAABFA010000010">
    <property type="protein sequence ID" value="GAA4464767.1"/>
    <property type="molecule type" value="Genomic_DNA"/>
</dbReference>
<dbReference type="InterPro" id="IPR041602">
    <property type="entry name" value="Quercetinase_C"/>
</dbReference>
<accession>A0ABP8NF57</accession>
<dbReference type="Pfam" id="PF17954">
    <property type="entry name" value="Pirin_C_2"/>
    <property type="match status" value="1"/>
</dbReference>
<sequence>MAQTVFHPANERGHADHGWLNAYHSFSFAGWYDPSKIHFGALRVLNDDTVAGGKGFGMHPHDNMEIITIILDGALEHKDNMGHAEQIAAGEVQVMSAGTGVYHSEYNPDKNKPVSLFQTWIFPSKRSVQPRYDQRAFDPADRQNKLQLLVSPIDNEDEGLKMHQQAWIYRTSLQAGNSLSHTLHTSGHGAYVFVVSGNATVEGQRLGRRDALGITDAGSFDIEATTDADILVFEVPMHM</sequence>
<keyword evidence="6" id="KW-1185">Reference proteome</keyword>
<dbReference type="PANTHER" id="PTHR43212">
    <property type="entry name" value="QUERCETIN 2,3-DIOXYGENASE"/>
    <property type="match status" value="1"/>
</dbReference>
<dbReference type="InterPro" id="IPR003829">
    <property type="entry name" value="Pirin_N_dom"/>
</dbReference>
<dbReference type="InterPro" id="IPR012093">
    <property type="entry name" value="Pirin"/>
</dbReference>
<dbReference type="CDD" id="cd02910">
    <property type="entry name" value="cupin_Yhhw_N"/>
    <property type="match status" value="1"/>
</dbReference>
<protein>
    <submittedName>
        <fullName evidence="5">Quercetin 2,3-dioxygenase</fullName>
    </submittedName>
</protein>
<dbReference type="InterPro" id="IPR011051">
    <property type="entry name" value="RmlC_Cupin_sf"/>
</dbReference>
<comment type="similarity">
    <text evidence="1 2">Belongs to the pirin family.</text>
</comment>
<name>A0ABP8NF57_9BACT</name>
<evidence type="ECO:0000313" key="6">
    <source>
        <dbReference type="Proteomes" id="UP001500067"/>
    </source>
</evidence>
<dbReference type="PANTHER" id="PTHR43212:SF3">
    <property type="entry name" value="QUERCETIN 2,3-DIOXYGENASE"/>
    <property type="match status" value="1"/>
</dbReference>
<reference evidence="6" key="1">
    <citation type="journal article" date="2019" name="Int. J. Syst. Evol. Microbiol.">
        <title>The Global Catalogue of Microorganisms (GCM) 10K type strain sequencing project: providing services to taxonomists for standard genome sequencing and annotation.</title>
        <authorList>
            <consortium name="The Broad Institute Genomics Platform"/>
            <consortium name="The Broad Institute Genome Sequencing Center for Infectious Disease"/>
            <person name="Wu L."/>
            <person name="Ma J."/>
        </authorList>
    </citation>
    <scope>NUCLEOTIDE SEQUENCE [LARGE SCALE GENOMIC DNA]</scope>
    <source>
        <strain evidence="6">JCM 32105</strain>
    </source>
</reference>
<evidence type="ECO:0000313" key="5">
    <source>
        <dbReference type="EMBL" id="GAA4464767.1"/>
    </source>
</evidence>
<evidence type="ECO:0000256" key="1">
    <source>
        <dbReference type="ARBA" id="ARBA00008416"/>
    </source>
</evidence>
<organism evidence="5 6">
    <name type="scientific">Nemorincola caseinilytica</name>
    <dbReference type="NCBI Taxonomy" id="2054315"/>
    <lineage>
        <taxon>Bacteria</taxon>
        <taxon>Pseudomonadati</taxon>
        <taxon>Bacteroidota</taxon>
        <taxon>Chitinophagia</taxon>
        <taxon>Chitinophagales</taxon>
        <taxon>Chitinophagaceae</taxon>
        <taxon>Nemorincola</taxon>
    </lineage>
</organism>
<dbReference type="InterPro" id="IPR014710">
    <property type="entry name" value="RmlC-like_jellyroll"/>
</dbReference>
<dbReference type="Gene3D" id="2.60.120.10">
    <property type="entry name" value="Jelly Rolls"/>
    <property type="match status" value="2"/>
</dbReference>
<evidence type="ECO:0000259" key="3">
    <source>
        <dbReference type="Pfam" id="PF02678"/>
    </source>
</evidence>